<dbReference type="PANTHER" id="PTHR33336">
    <property type="entry name" value="QUINOL MONOOXYGENASE YGIN-RELATED"/>
    <property type="match status" value="1"/>
</dbReference>
<dbReference type="RefSeq" id="WP_165057830.1">
    <property type="nucleotide sequence ID" value="NZ_WPCR01000002.1"/>
</dbReference>
<evidence type="ECO:0000313" key="2">
    <source>
        <dbReference type="EMBL" id="NHM13540.1"/>
    </source>
</evidence>
<dbReference type="InterPro" id="IPR007138">
    <property type="entry name" value="ABM_dom"/>
</dbReference>
<dbReference type="Gene3D" id="3.30.70.100">
    <property type="match status" value="1"/>
</dbReference>
<protein>
    <recommendedName>
        <fullName evidence="1">ABM domain-containing protein</fullName>
    </recommendedName>
</protein>
<dbReference type="Proteomes" id="UP000636394">
    <property type="component" value="Unassembled WGS sequence"/>
</dbReference>
<dbReference type="InterPro" id="IPR050744">
    <property type="entry name" value="AI-2_Isomerase_LsrG"/>
</dbReference>
<evidence type="ECO:0000313" key="3">
    <source>
        <dbReference type="Proteomes" id="UP000636394"/>
    </source>
</evidence>
<organism evidence="2 3">
    <name type="scientific">Xiamenia xianingshaonis</name>
    <dbReference type="NCBI Taxonomy" id="2682776"/>
    <lineage>
        <taxon>Bacteria</taxon>
        <taxon>Bacillati</taxon>
        <taxon>Actinomycetota</taxon>
        <taxon>Coriobacteriia</taxon>
        <taxon>Eggerthellales</taxon>
        <taxon>Eggerthellaceae</taxon>
        <taxon>Xiamenia</taxon>
    </lineage>
</organism>
<comment type="caution">
    <text evidence="2">The sequence shown here is derived from an EMBL/GenBank/DDBJ whole genome shotgun (WGS) entry which is preliminary data.</text>
</comment>
<feature type="domain" description="ABM" evidence="1">
    <location>
        <begin position="2"/>
        <end position="91"/>
    </location>
</feature>
<proteinExistence type="predicted"/>
<dbReference type="PANTHER" id="PTHR33336:SF15">
    <property type="entry name" value="ABM DOMAIN-CONTAINING PROTEIN"/>
    <property type="match status" value="1"/>
</dbReference>
<dbReference type="InterPro" id="IPR011008">
    <property type="entry name" value="Dimeric_a/b-barrel"/>
</dbReference>
<dbReference type="PROSITE" id="PS51725">
    <property type="entry name" value="ABM"/>
    <property type="match status" value="1"/>
</dbReference>
<evidence type="ECO:0000259" key="1">
    <source>
        <dbReference type="PROSITE" id="PS51725"/>
    </source>
</evidence>
<sequence>MIKVVANHVVLESRIDEFLEAGRQMIEASSNDVGNVHYTLNKNVQRGNEFAIIEMWESQEALAAHMESDHFKKYAPLMGSMLVEEPAIDVYEEV</sequence>
<keyword evidence="3" id="KW-1185">Reference proteome</keyword>
<accession>A0ABX0IFP0</accession>
<dbReference type="SUPFAM" id="SSF54909">
    <property type="entry name" value="Dimeric alpha+beta barrel"/>
    <property type="match status" value="1"/>
</dbReference>
<dbReference type="EMBL" id="WPCR01000002">
    <property type="protein sequence ID" value="NHM13540.1"/>
    <property type="molecule type" value="Genomic_DNA"/>
</dbReference>
<name>A0ABX0IFP0_9ACTN</name>
<reference evidence="2 3" key="1">
    <citation type="submission" date="2019-11" db="EMBL/GenBank/DDBJ databases">
        <title>Eggerthellaceae novel genus isolated from the rectal contents of marmort.</title>
        <authorList>
            <person name="Zhang G."/>
        </authorList>
    </citation>
    <scope>NUCLEOTIDE SEQUENCE [LARGE SCALE GENOMIC DNA]</scope>
    <source>
        <strain evidence="3">zg-886</strain>
    </source>
</reference>
<gene>
    <name evidence="2" type="ORF">GMI68_01925</name>
</gene>
<dbReference type="Pfam" id="PF03992">
    <property type="entry name" value="ABM"/>
    <property type="match status" value="1"/>
</dbReference>